<evidence type="ECO:0000256" key="5">
    <source>
        <dbReference type="PIRSR" id="PIRSR601019-1"/>
    </source>
</evidence>
<reference evidence="8" key="1">
    <citation type="submission" date="2020-11" db="EMBL/GenBank/DDBJ databases">
        <authorList>
            <consortium name="DOE Joint Genome Institute"/>
            <person name="Ahrendt S."/>
            <person name="Riley R."/>
            <person name="Andreopoulos W."/>
            <person name="Labutti K."/>
            <person name="Pangilinan J."/>
            <person name="Ruiz-Duenas F.J."/>
            <person name="Barrasa J.M."/>
            <person name="Sanchez-Garcia M."/>
            <person name="Camarero S."/>
            <person name="Miyauchi S."/>
            <person name="Serrano A."/>
            <person name="Linde D."/>
            <person name="Babiker R."/>
            <person name="Drula E."/>
            <person name="Ayuso-Fernandez I."/>
            <person name="Pacheco R."/>
            <person name="Padilla G."/>
            <person name="Ferreira P."/>
            <person name="Barriuso J."/>
            <person name="Kellner H."/>
            <person name="Castanera R."/>
            <person name="Alfaro M."/>
            <person name="Ramirez L."/>
            <person name="Pisabarro A.G."/>
            <person name="Kuo A."/>
            <person name="Tritt A."/>
            <person name="Lipzen A."/>
            <person name="He G."/>
            <person name="Yan M."/>
            <person name="Ng V."/>
            <person name="Cullen D."/>
            <person name="Martin F."/>
            <person name="Rosso M.-N."/>
            <person name="Henrissat B."/>
            <person name="Hibbett D."/>
            <person name="Martinez A.T."/>
            <person name="Grigoriev I.V."/>
        </authorList>
    </citation>
    <scope>NUCLEOTIDE SEQUENCE</scope>
    <source>
        <strain evidence="8">ATCC 90797</strain>
    </source>
</reference>
<evidence type="ECO:0000256" key="2">
    <source>
        <dbReference type="ARBA" id="ARBA00022741"/>
    </source>
</evidence>
<dbReference type="GO" id="GO:0007188">
    <property type="term" value="P:adenylate cyclase-modulating G protein-coupled receptor signaling pathway"/>
    <property type="evidence" value="ECO:0007669"/>
    <property type="project" value="TreeGrafter"/>
</dbReference>
<dbReference type="InterPro" id="IPR011025">
    <property type="entry name" value="GproteinA_insert"/>
</dbReference>
<evidence type="ECO:0000256" key="4">
    <source>
        <dbReference type="ARBA" id="ARBA00023224"/>
    </source>
</evidence>
<dbReference type="GO" id="GO:0046872">
    <property type="term" value="F:metal ion binding"/>
    <property type="evidence" value="ECO:0007669"/>
    <property type="project" value="UniProtKB-KW"/>
</dbReference>
<dbReference type="PROSITE" id="PS51882">
    <property type="entry name" value="G_ALPHA"/>
    <property type="match status" value="1"/>
</dbReference>
<accession>A0A9P5ZT89</accession>
<feature type="binding site" evidence="5">
    <location>
        <begin position="418"/>
        <end position="421"/>
    </location>
    <ligand>
        <name>GTP</name>
        <dbReference type="ChEBI" id="CHEBI:37565"/>
    </ligand>
</feature>
<sequence>MNGEYDPLDIVTAPPPGETPDQRASRERRETEAKRVSDGIDEDIRVARAALKKQKNILRVLLLGQAESGKSTTLKNFRLKYAYQQWLQERASWRAVIQLNVVRSALAILDALQAEINNDPLLDPGQDDDDDETLEIYPAHHAQTAPSRLEFASYASSSSSPSSVVGLGDKHKLLALRLSPLRRIETVLRKRLGAGSEEVRNAPSQDMQATPFESPQVPPGKHRRAAEFVVRTWSDALQGHAAANHHTAIDEYDSEEVTEVIAGCKDDLIALWNDPVVRKVLSSRRIPIEHSAGFFLDDLQRIAVRSYEPSDDDVVRARLRTVGVQEHRILFEQDPRLGHEFGREWLIYDVGGARTMRHAWLPFFDNVNAVIFLAPVSCFDERLDEDHKVNRLEDSFILWTAVVSTKLLQKTTMIVFLNKCDLLKKKLKSGVYVKKHLPSYGERPNDAASVVKYLRDKFKDTLKQHSPEHRVGYLYPTSVTDTKATSITLRTVRDGIMREHLKNADFV</sequence>
<dbReference type="Gene3D" id="1.10.400.10">
    <property type="entry name" value="GI Alpha 1, domain 2-like"/>
    <property type="match status" value="1"/>
</dbReference>
<name>A0A9P5ZT89_PLEER</name>
<dbReference type="Proteomes" id="UP000807025">
    <property type="component" value="Unassembled WGS sequence"/>
</dbReference>
<keyword evidence="1 6" id="KW-0479">Metal-binding</keyword>
<proteinExistence type="predicted"/>
<evidence type="ECO:0000313" key="8">
    <source>
        <dbReference type="EMBL" id="KAF9493519.1"/>
    </source>
</evidence>
<dbReference type="PANTHER" id="PTHR10218:SF360">
    <property type="entry name" value="GUANINE NUCLEOTIDE-BINDING PROTEIN SUBUNIT ALPHA HOMOLOG"/>
    <property type="match status" value="1"/>
</dbReference>
<evidence type="ECO:0000313" key="9">
    <source>
        <dbReference type="Proteomes" id="UP000807025"/>
    </source>
</evidence>
<dbReference type="InterPro" id="IPR001019">
    <property type="entry name" value="Gprotein_alpha_su"/>
</dbReference>
<evidence type="ECO:0000256" key="7">
    <source>
        <dbReference type="SAM" id="MobiDB-lite"/>
    </source>
</evidence>
<dbReference type="GO" id="GO:0001664">
    <property type="term" value="F:G protein-coupled receptor binding"/>
    <property type="evidence" value="ECO:0007669"/>
    <property type="project" value="TreeGrafter"/>
</dbReference>
<dbReference type="AlphaFoldDB" id="A0A9P5ZT89"/>
<organism evidence="8 9">
    <name type="scientific">Pleurotus eryngii</name>
    <name type="common">Boletus of the steppes</name>
    <dbReference type="NCBI Taxonomy" id="5323"/>
    <lineage>
        <taxon>Eukaryota</taxon>
        <taxon>Fungi</taxon>
        <taxon>Dikarya</taxon>
        <taxon>Basidiomycota</taxon>
        <taxon>Agaricomycotina</taxon>
        <taxon>Agaricomycetes</taxon>
        <taxon>Agaricomycetidae</taxon>
        <taxon>Agaricales</taxon>
        <taxon>Pleurotineae</taxon>
        <taxon>Pleurotaceae</taxon>
        <taxon>Pleurotus</taxon>
    </lineage>
</organism>
<dbReference type="OrthoDB" id="5817230at2759"/>
<dbReference type="SMART" id="SM00275">
    <property type="entry name" value="G_alpha"/>
    <property type="match status" value="1"/>
</dbReference>
<gene>
    <name evidence="8" type="ORF">BDN71DRAFT_1394790</name>
</gene>
<dbReference type="EMBL" id="MU154584">
    <property type="protein sequence ID" value="KAF9493519.1"/>
    <property type="molecule type" value="Genomic_DNA"/>
</dbReference>
<protein>
    <submittedName>
        <fullName evidence="8">P-loop containing nucleoside triphosphate hydrolase protein</fullName>
    </submittedName>
</protein>
<keyword evidence="9" id="KW-1185">Reference proteome</keyword>
<feature type="region of interest" description="Disordered" evidence="7">
    <location>
        <begin position="195"/>
        <end position="221"/>
    </location>
</feature>
<dbReference type="GO" id="GO:0005525">
    <property type="term" value="F:GTP binding"/>
    <property type="evidence" value="ECO:0007669"/>
    <property type="project" value="UniProtKB-KW"/>
</dbReference>
<evidence type="ECO:0000256" key="1">
    <source>
        <dbReference type="ARBA" id="ARBA00022723"/>
    </source>
</evidence>
<dbReference type="PANTHER" id="PTHR10218">
    <property type="entry name" value="GTP-BINDING PROTEIN ALPHA SUBUNIT"/>
    <property type="match status" value="1"/>
</dbReference>
<dbReference type="GO" id="GO:0031683">
    <property type="term" value="F:G-protein beta/gamma-subunit complex binding"/>
    <property type="evidence" value="ECO:0007669"/>
    <property type="project" value="InterPro"/>
</dbReference>
<dbReference type="FunFam" id="3.40.50.300:FF:000692">
    <property type="entry name" value="Guanine nucleotide-binding protein subunit alpha"/>
    <property type="match status" value="1"/>
</dbReference>
<feature type="binding site" evidence="6">
    <location>
        <position position="321"/>
    </location>
    <ligand>
        <name>Mg(2+)</name>
        <dbReference type="ChEBI" id="CHEBI:18420"/>
    </ligand>
</feature>
<keyword evidence="2 5" id="KW-0547">Nucleotide-binding</keyword>
<feature type="region of interest" description="Disordered" evidence="7">
    <location>
        <begin position="1"/>
        <end position="36"/>
    </location>
</feature>
<evidence type="ECO:0000256" key="6">
    <source>
        <dbReference type="PIRSR" id="PIRSR601019-2"/>
    </source>
</evidence>
<evidence type="ECO:0000256" key="3">
    <source>
        <dbReference type="ARBA" id="ARBA00023134"/>
    </source>
</evidence>
<dbReference type="GO" id="GO:0005737">
    <property type="term" value="C:cytoplasm"/>
    <property type="evidence" value="ECO:0007669"/>
    <property type="project" value="TreeGrafter"/>
</dbReference>
<dbReference type="GO" id="GO:0005834">
    <property type="term" value="C:heterotrimeric G-protein complex"/>
    <property type="evidence" value="ECO:0007669"/>
    <property type="project" value="TreeGrafter"/>
</dbReference>
<keyword evidence="8" id="KW-0378">Hydrolase</keyword>
<feature type="compositionally biased region" description="Basic and acidic residues" evidence="7">
    <location>
        <begin position="20"/>
        <end position="36"/>
    </location>
</feature>
<keyword evidence="4" id="KW-0807">Transducer</keyword>
<dbReference type="SUPFAM" id="SSF47895">
    <property type="entry name" value="Transducin (alpha subunit), insertion domain"/>
    <property type="match status" value="1"/>
</dbReference>
<dbReference type="Pfam" id="PF00503">
    <property type="entry name" value="G-alpha"/>
    <property type="match status" value="1"/>
</dbReference>
<comment type="caution">
    <text evidence="8">The sequence shown here is derived from an EMBL/GenBank/DDBJ whole genome shotgun (WGS) entry which is preliminary data.</text>
</comment>
<keyword evidence="3 5" id="KW-0342">GTP-binding</keyword>
<dbReference type="InterPro" id="IPR027417">
    <property type="entry name" value="P-loop_NTPase"/>
</dbReference>
<dbReference type="GO" id="GO:0003924">
    <property type="term" value="F:GTPase activity"/>
    <property type="evidence" value="ECO:0007669"/>
    <property type="project" value="InterPro"/>
</dbReference>
<dbReference type="Gene3D" id="3.40.50.300">
    <property type="entry name" value="P-loop containing nucleotide triphosphate hydrolases"/>
    <property type="match status" value="2"/>
</dbReference>
<keyword evidence="6" id="KW-0460">Magnesium</keyword>
<dbReference type="SUPFAM" id="SSF52540">
    <property type="entry name" value="P-loop containing nucleoside triphosphate hydrolases"/>
    <property type="match status" value="1"/>
</dbReference>
<dbReference type="PRINTS" id="PR00318">
    <property type="entry name" value="GPROTEINA"/>
</dbReference>
<feature type="compositionally biased region" description="Polar residues" evidence="7">
    <location>
        <begin position="202"/>
        <end position="213"/>
    </location>
</feature>